<feature type="region of interest" description="Disordered" evidence="2">
    <location>
        <begin position="490"/>
        <end position="551"/>
    </location>
</feature>
<feature type="compositionally biased region" description="Basic and acidic residues" evidence="2">
    <location>
        <begin position="507"/>
        <end position="551"/>
    </location>
</feature>
<evidence type="ECO:0000256" key="2">
    <source>
        <dbReference type="SAM" id="MobiDB-lite"/>
    </source>
</evidence>
<dbReference type="InterPro" id="IPR045148">
    <property type="entry name" value="TCRG1-like"/>
</dbReference>
<feature type="region of interest" description="Disordered" evidence="2">
    <location>
        <begin position="1"/>
        <end position="20"/>
    </location>
</feature>
<evidence type="ECO:0000313" key="5">
    <source>
        <dbReference type="Proteomes" id="UP000799444"/>
    </source>
</evidence>
<dbReference type="InterPro" id="IPR036517">
    <property type="entry name" value="FF_domain_sf"/>
</dbReference>
<accession>A0A9P4R3Q9</accession>
<reference evidence="4" key="1">
    <citation type="journal article" date="2020" name="Stud. Mycol.">
        <title>101 Dothideomycetes genomes: a test case for predicting lifestyles and emergence of pathogens.</title>
        <authorList>
            <person name="Haridas S."/>
            <person name="Albert R."/>
            <person name="Binder M."/>
            <person name="Bloem J."/>
            <person name="Labutti K."/>
            <person name="Salamov A."/>
            <person name="Andreopoulos B."/>
            <person name="Baker S."/>
            <person name="Barry K."/>
            <person name="Bills G."/>
            <person name="Bluhm B."/>
            <person name="Cannon C."/>
            <person name="Castanera R."/>
            <person name="Culley D."/>
            <person name="Daum C."/>
            <person name="Ezra D."/>
            <person name="Gonzalez J."/>
            <person name="Henrissat B."/>
            <person name="Kuo A."/>
            <person name="Liang C."/>
            <person name="Lipzen A."/>
            <person name="Lutzoni F."/>
            <person name="Magnuson J."/>
            <person name="Mondo S."/>
            <person name="Nolan M."/>
            <person name="Ohm R."/>
            <person name="Pangilinan J."/>
            <person name="Park H.-J."/>
            <person name="Ramirez L."/>
            <person name="Alfaro M."/>
            <person name="Sun H."/>
            <person name="Tritt A."/>
            <person name="Yoshinaga Y."/>
            <person name="Zwiers L.-H."/>
            <person name="Turgeon B."/>
            <person name="Goodwin S."/>
            <person name="Spatafora J."/>
            <person name="Crous P."/>
            <person name="Grigoriev I."/>
        </authorList>
    </citation>
    <scope>NUCLEOTIDE SEQUENCE</scope>
    <source>
        <strain evidence="4">CBS 125425</strain>
    </source>
</reference>
<organism evidence="4 5">
    <name type="scientific">Polyplosphaeria fusca</name>
    <dbReference type="NCBI Taxonomy" id="682080"/>
    <lineage>
        <taxon>Eukaryota</taxon>
        <taxon>Fungi</taxon>
        <taxon>Dikarya</taxon>
        <taxon>Ascomycota</taxon>
        <taxon>Pezizomycotina</taxon>
        <taxon>Dothideomycetes</taxon>
        <taxon>Pleosporomycetidae</taxon>
        <taxon>Pleosporales</taxon>
        <taxon>Tetraplosphaeriaceae</taxon>
        <taxon>Polyplosphaeria</taxon>
    </lineage>
</organism>
<feature type="compositionally biased region" description="Acidic residues" evidence="2">
    <location>
        <begin position="211"/>
        <end position="220"/>
    </location>
</feature>
<dbReference type="PROSITE" id="PS01159">
    <property type="entry name" value="WW_DOMAIN_1"/>
    <property type="match status" value="1"/>
</dbReference>
<dbReference type="OrthoDB" id="410044at2759"/>
<feature type="compositionally biased region" description="Acidic residues" evidence="2">
    <location>
        <begin position="266"/>
        <end position="281"/>
    </location>
</feature>
<dbReference type="CDD" id="cd00201">
    <property type="entry name" value="WW"/>
    <property type="match status" value="1"/>
</dbReference>
<protein>
    <recommendedName>
        <fullName evidence="3">WW domain-containing protein</fullName>
    </recommendedName>
</protein>
<dbReference type="InterPro" id="IPR002713">
    <property type="entry name" value="FF_domain"/>
</dbReference>
<dbReference type="GO" id="GO:0005634">
    <property type="term" value="C:nucleus"/>
    <property type="evidence" value="ECO:0007669"/>
    <property type="project" value="TreeGrafter"/>
</dbReference>
<evidence type="ECO:0000256" key="1">
    <source>
        <dbReference type="ARBA" id="ARBA00022737"/>
    </source>
</evidence>
<name>A0A9P4R3Q9_9PLEO</name>
<dbReference type="SMART" id="SM00456">
    <property type="entry name" value="WW"/>
    <property type="match status" value="2"/>
</dbReference>
<keyword evidence="5" id="KW-1185">Reference proteome</keyword>
<dbReference type="GO" id="GO:0003712">
    <property type="term" value="F:transcription coregulator activity"/>
    <property type="evidence" value="ECO:0007669"/>
    <property type="project" value="TreeGrafter"/>
</dbReference>
<evidence type="ECO:0000259" key="3">
    <source>
        <dbReference type="PROSITE" id="PS50020"/>
    </source>
</evidence>
<feature type="domain" description="WW" evidence="3">
    <location>
        <begin position="13"/>
        <end position="46"/>
    </location>
</feature>
<dbReference type="PROSITE" id="PS50020">
    <property type="entry name" value="WW_DOMAIN_2"/>
    <property type="match status" value="1"/>
</dbReference>
<dbReference type="SUPFAM" id="SSF81698">
    <property type="entry name" value="FF domain"/>
    <property type="match status" value="1"/>
</dbReference>
<dbReference type="FunFam" id="2.20.70.10:FF:000049">
    <property type="entry name" value="Transcription elongation regulator 1-like"/>
    <property type="match status" value="1"/>
</dbReference>
<dbReference type="Pfam" id="PF01846">
    <property type="entry name" value="FF"/>
    <property type="match status" value="1"/>
</dbReference>
<dbReference type="AlphaFoldDB" id="A0A9P4R3Q9"/>
<dbReference type="PANTHER" id="PTHR15377:SF3">
    <property type="entry name" value="WW DOMAIN-CONTAINING PROTEIN"/>
    <property type="match status" value="1"/>
</dbReference>
<gene>
    <name evidence="4" type="ORF">EJ04DRAFT_464131</name>
</gene>
<dbReference type="Proteomes" id="UP000799444">
    <property type="component" value="Unassembled WGS sequence"/>
</dbReference>
<feature type="compositionally biased region" description="Pro residues" evidence="2">
    <location>
        <begin position="54"/>
        <end position="65"/>
    </location>
</feature>
<dbReference type="SMART" id="SM00441">
    <property type="entry name" value="FF"/>
    <property type="match status" value="1"/>
</dbReference>
<dbReference type="EMBL" id="ML996131">
    <property type="protein sequence ID" value="KAF2735891.1"/>
    <property type="molecule type" value="Genomic_DNA"/>
</dbReference>
<keyword evidence="1" id="KW-0677">Repeat</keyword>
<feature type="compositionally biased region" description="Basic and acidic residues" evidence="2">
    <location>
        <begin position="253"/>
        <end position="265"/>
    </location>
</feature>
<comment type="caution">
    <text evidence="4">The sequence shown here is derived from an EMBL/GenBank/DDBJ whole genome shotgun (WGS) entry which is preliminary data.</text>
</comment>
<dbReference type="InterPro" id="IPR036020">
    <property type="entry name" value="WW_dom_sf"/>
</dbReference>
<dbReference type="SUPFAM" id="SSF51045">
    <property type="entry name" value="WW domain"/>
    <property type="match status" value="1"/>
</dbReference>
<feature type="region of interest" description="Disordered" evidence="2">
    <location>
        <begin position="44"/>
        <end position="72"/>
    </location>
</feature>
<feature type="region of interest" description="Disordered" evidence="2">
    <location>
        <begin position="84"/>
        <end position="142"/>
    </location>
</feature>
<feature type="compositionally biased region" description="Acidic residues" evidence="2">
    <location>
        <begin position="229"/>
        <end position="252"/>
    </location>
</feature>
<evidence type="ECO:0000313" key="4">
    <source>
        <dbReference type="EMBL" id="KAF2735891.1"/>
    </source>
</evidence>
<dbReference type="GO" id="GO:0070063">
    <property type="term" value="F:RNA polymerase binding"/>
    <property type="evidence" value="ECO:0007669"/>
    <property type="project" value="InterPro"/>
</dbReference>
<dbReference type="PANTHER" id="PTHR15377">
    <property type="entry name" value="TRANSCRIPTION ELONGATION REGULATOR 1"/>
    <property type="match status" value="1"/>
</dbReference>
<feature type="compositionally biased region" description="Basic and acidic residues" evidence="2">
    <location>
        <begin position="186"/>
        <end position="199"/>
    </location>
</feature>
<dbReference type="Pfam" id="PF00397">
    <property type="entry name" value="WW"/>
    <property type="match status" value="1"/>
</dbReference>
<dbReference type="InterPro" id="IPR001202">
    <property type="entry name" value="WW_dom"/>
</dbReference>
<dbReference type="Gene3D" id="1.10.10.440">
    <property type="entry name" value="FF domain"/>
    <property type="match status" value="2"/>
</dbReference>
<sequence>MASLPERPPVGLPPLPPGWTEHKAPTGHMYYYNAEIKKSTYVRPIAEPQSFPEPVAPPTPPPPPSYGTAAPNANFDLFNPFAAKPAAPDYNAHPELLNAQAHYEGPSRGHSGRGGFDARGERRPFQNRRRDPQDRPKHRHDIPDCTPWVLVQTKLKRRFVWNKDTNESFWKFPAHVMKGVVEFDRQQREKRERRERGETSDDEAAAAMAEMEAELADEEAQAQAQVVEVDGDVGMENDEEYEEVEVTDDEGQPEEHPSKRQRTEEPQDAPDDQGMELGEDDIAWQLAAMEGEYDEDEEEGLPLTEEDCKALFKELMDDLRLSPFTPWDKILEDDRLYEDDRYKALTNMKARKECFSEWARERVQILKELKANQQKLDPRIPYLSFLHGLATPKLYWPEFKRKYKKEPEMKDMKLPDKDKERLYRDHVKRLGMKSSELRSDLSALLKSQPLASLNRSTTLGTLPPSVLVDLRFISLPASTRDSIIEDFVSRLPPAPEGTGPSAEEEAETRKNRAERERRERALADRERKVHEDKRRQERDLAYGKGRLREEEMEIERAMKVGKDGLRGQLSGYDGGE</sequence>
<feature type="compositionally biased region" description="Pro residues" evidence="2">
    <location>
        <begin position="1"/>
        <end position="17"/>
    </location>
</feature>
<dbReference type="Gene3D" id="2.20.70.10">
    <property type="match status" value="2"/>
</dbReference>
<proteinExistence type="predicted"/>
<feature type="region of interest" description="Disordered" evidence="2">
    <location>
        <begin position="186"/>
        <end position="281"/>
    </location>
</feature>
<feature type="compositionally biased region" description="Basic and acidic residues" evidence="2">
    <location>
        <begin position="116"/>
        <end position="135"/>
    </location>
</feature>